<dbReference type="Gene3D" id="3.30.230.70">
    <property type="entry name" value="GHMP Kinase, N-terminal domain"/>
    <property type="match status" value="1"/>
</dbReference>
<accession>A0A098VUY7</accession>
<dbReference type="GO" id="GO:0016075">
    <property type="term" value="P:rRNA catabolic process"/>
    <property type="evidence" value="ECO:0007669"/>
    <property type="project" value="TreeGrafter"/>
</dbReference>
<dbReference type="InterPro" id="IPR036345">
    <property type="entry name" value="ExoRNase_PH_dom2_sf"/>
</dbReference>
<dbReference type="GO" id="GO:0071028">
    <property type="term" value="P:nuclear mRNA surveillance"/>
    <property type="evidence" value="ECO:0007669"/>
    <property type="project" value="TreeGrafter"/>
</dbReference>
<dbReference type="InterPro" id="IPR027408">
    <property type="entry name" value="PNPase/RNase_PH_dom_sf"/>
</dbReference>
<comment type="similarity">
    <text evidence="1">Belongs to the RNase PH family.</text>
</comment>
<keyword evidence="4" id="KW-1185">Reference proteome</keyword>
<evidence type="ECO:0000313" key="3">
    <source>
        <dbReference type="EMBL" id="KGG52888.1"/>
    </source>
</evidence>
<name>A0A098VUY7_9MICR</name>
<dbReference type="GO" id="GO:0000177">
    <property type="term" value="C:cytoplasmic exosome (RNase complex)"/>
    <property type="evidence" value="ECO:0007669"/>
    <property type="project" value="TreeGrafter"/>
</dbReference>
<feature type="domain" description="Exoribonuclease phosphorolytic" evidence="2">
    <location>
        <begin position="44"/>
        <end position="179"/>
    </location>
</feature>
<evidence type="ECO:0000256" key="1">
    <source>
        <dbReference type="ARBA" id="ARBA00006678"/>
    </source>
</evidence>
<dbReference type="SUPFAM" id="SSF54211">
    <property type="entry name" value="Ribosomal protein S5 domain 2-like"/>
    <property type="match status" value="1"/>
</dbReference>
<dbReference type="PANTHER" id="PTHR11953:SF0">
    <property type="entry name" value="EXOSOME COMPLEX COMPONENT RRP41"/>
    <property type="match status" value="1"/>
</dbReference>
<dbReference type="GO" id="GO:0003723">
    <property type="term" value="F:RNA binding"/>
    <property type="evidence" value="ECO:0007669"/>
    <property type="project" value="TreeGrafter"/>
</dbReference>
<dbReference type="AlphaFoldDB" id="A0A098VUY7"/>
<dbReference type="VEuPathDB" id="MicrosporidiaDB:DI09_128p30"/>
<reference evidence="3 4" key="1">
    <citation type="submission" date="2014-04" db="EMBL/GenBank/DDBJ databases">
        <title>A new species of microsporidia sheds light on the evolution of extreme parasitism.</title>
        <authorList>
            <person name="Haag K.L."/>
            <person name="James T.Y."/>
            <person name="Larsson R."/>
            <person name="Schaer T.M."/>
            <person name="Refardt D."/>
            <person name="Pombert J.-F."/>
            <person name="Ebert D."/>
        </authorList>
    </citation>
    <scope>NUCLEOTIDE SEQUENCE [LARGE SCALE GENOMIC DNA]</scope>
    <source>
        <strain evidence="3 4">UGP3</strain>
        <tissue evidence="3">Spores</tissue>
    </source>
</reference>
<dbReference type="GeneID" id="25258222"/>
<dbReference type="GO" id="GO:0034475">
    <property type="term" value="P:U4 snRNA 3'-end processing"/>
    <property type="evidence" value="ECO:0007669"/>
    <property type="project" value="TreeGrafter"/>
</dbReference>
<dbReference type="OrthoDB" id="437922at2759"/>
<dbReference type="InterPro" id="IPR020568">
    <property type="entry name" value="Ribosomal_Su5_D2-typ_SF"/>
</dbReference>
<dbReference type="Pfam" id="PF01138">
    <property type="entry name" value="RNase_PH"/>
    <property type="match status" value="1"/>
</dbReference>
<dbReference type="SUPFAM" id="SSF55666">
    <property type="entry name" value="Ribonuclease PH domain 2-like"/>
    <property type="match status" value="1"/>
</dbReference>
<dbReference type="InterPro" id="IPR050080">
    <property type="entry name" value="RNase_PH"/>
</dbReference>
<evidence type="ECO:0000313" key="4">
    <source>
        <dbReference type="Proteomes" id="UP000029725"/>
    </source>
</evidence>
<protein>
    <recommendedName>
        <fullName evidence="2">Exoribonuclease phosphorolytic domain-containing protein</fullName>
    </recommendedName>
</protein>
<dbReference type="Proteomes" id="UP000029725">
    <property type="component" value="Unassembled WGS sequence"/>
</dbReference>
<dbReference type="GO" id="GO:0000176">
    <property type="term" value="C:nuclear exosome (RNase complex)"/>
    <property type="evidence" value="ECO:0007669"/>
    <property type="project" value="TreeGrafter"/>
</dbReference>
<organism evidence="3 4">
    <name type="scientific">Mitosporidium daphniae</name>
    <dbReference type="NCBI Taxonomy" id="1485682"/>
    <lineage>
        <taxon>Eukaryota</taxon>
        <taxon>Fungi</taxon>
        <taxon>Fungi incertae sedis</taxon>
        <taxon>Microsporidia</taxon>
        <taxon>Mitosporidium</taxon>
    </lineage>
</organism>
<proteinExistence type="inferred from homology"/>
<dbReference type="EMBL" id="JMKJ01000031">
    <property type="protein sequence ID" value="KGG52888.1"/>
    <property type="molecule type" value="Genomic_DNA"/>
</dbReference>
<dbReference type="GO" id="GO:0005730">
    <property type="term" value="C:nucleolus"/>
    <property type="evidence" value="ECO:0007669"/>
    <property type="project" value="TreeGrafter"/>
</dbReference>
<dbReference type="GO" id="GO:0071051">
    <property type="term" value="P:poly(A)-dependent snoRNA 3'-end processing"/>
    <property type="evidence" value="ECO:0007669"/>
    <property type="project" value="TreeGrafter"/>
</dbReference>
<sequence length="287" mass="31227">MMAERAARKGIWSLKRVNWPFHLRRIGLRLDGRSAEDLRRWDGLVGVVSTADGSAYLSQGQTKGATESSKSSYLKPKVSVNISWNTATFSDAEQRSRPRLLNHLVKEGSSARFQAKSAPDRRIISFISAIKDCLENAIIASALPNAHIDVHVNVLSSDGSVLSCVTNAISLALMDAGLPMLDVICAVSVGLATLPSASTMTAGKAGQAQQLLAREYLPIVDISGQEELGYMLPVLTCAFLPRKNEMAFCHLESRISLSELAQMTQAAEKAASEIQIRLKEIVIKRYS</sequence>
<dbReference type="HOGENOM" id="CLU_063514_0_0_1"/>
<dbReference type="PANTHER" id="PTHR11953">
    <property type="entry name" value="EXOSOME COMPLEX COMPONENT"/>
    <property type="match status" value="1"/>
</dbReference>
<dbReference type="InterPro" id="IPR001247">
    <property type="entry name" value="ExoRNase_PH_dom1"/>
</dbReference>
<dbReference type="RefSeq" id="XP_013239324.1">
    <property type="nucleotide sequence ID" value="XM_013383870.1"/>
</dbReference>
<evidence type="ECO:0000259" key="2">
    <source>
        <dbReference type="Pfam" id="PF01138"/>
    </source>
</evidence>
<gene>
    <name evidence="3" type="ORF">DI09_128p30</name>
</gene>
<comment type="caution">
    <text evidence="3">The sequence shown here is derived from an EMBL/GenBank/DDBJ whole genome shotgun (WGS) entry which is preliminary data.</text>
</comment>